<gene>
    <name evidence="6" type="ORF">CHS0354_030224</name>
</gene>
<dbReference type="InterPro" id="IPR006214">
    <property type="entry name" value="Bax_inhibitor_1-related"/>
</dbReference>
<comment type="subcellular location">
    <subcellularLocation>
        <location evidence="1">Membrane</location>
        <topology evidence="1">Multi-pass membrane protein</topology>
    </subcellularLocation>
</comment>
<feature type="transmembrane region" description="Helical" evidence="5">
    <location>
        <begin position="93"/>
        <end position="113"/>
    </location>
</feature>
<keyword evidence="7" id="KW-1185">Reference proteome</keyword>
<dbReference type="Pfam" id="PF01027">
    <property type="entry name" value="Bax1-I"/>
    <property type="match status" value="1"/>
</dbReference>
<comment type="similarity">
    <text evidence="5">Belongs to the BI1 family.</text>
</comment>
<name>A0AAE0VJA4_9BIVA</name>
<dbReference type="AlphaFoldDB" id="A0AAE0VJA4"/>
<protein>
    <recommendedName>
        <fullName evidence="8">Protein lifeguard 1</fullName>
    </recommendedName>
</protein>
<reference evidence="6" key="1">
    <citation type="journal article" date="2021" name="Genome Biol. Evol.">
        <title>A High-Quality Reference Genome for a Parasitic Bivalve with Doubly Uniparental Inheritance (Bivalvia: Unionida).</title>
        <authorList>
            <person name="Smith C.H."/>
        </authorList>
    </citation>
    <scope>NUCLEOTIDE SEQUENCE</scope>
    <source>
        <strain evidence="6">CHS0354</strain>
    </source>
</reference>
<feature type="transmembrane region" description="Helical" evidence="5">
    <location>
        <begin position="238"/>
        <end position="254"/>
    </location>
</feature>
<feature type="transmembrane region" description="Helical" evidence="5">
    <location>
        <begin position="181"/>
        <end position="201"/>
    </location>
</feature>
<proteinExistence type="inferred from homology"/>
<evidence type="ECO:0008006" key="8">
    <source>
        <dbReference type="Google" id="ProtNLM"/>
    </source>
</evidence>
<feature type="transmembrane region" description="Helical" evidence="5">
    <location>
        <begin position="213"/>
        <end position="232"/>
    </location>
</feature>
<feature type="transmembrane region" description="Helical" evidence="5">
    <location>
        <begin position="156"/>
        <end position="175"/>
    </location>
</feature>
<dbReference type="PANTHER" id="PTHR23291:SF47">
    <property type="entry name" value="TRANSMEMBRANE BAX INHIBITOR MOTIF CONTAINING 7"/>
    <property type="match status" value="1"/>
</dbReference>
<evidence type="ECO:0000256" key="5">
    <source>
        <dbReference type="RuleBase" id="RU004379"/>
    </source>
</evidence>
<evidence type="ECO:0000256" key="3">
    <source>
        <dbReference type="ARBA" id="ARBA00022989"/>
    </source>
</evidence>
<dbReference type="GO" id="GO:0016020">
    <property type="term" value="C:membrane"/>
    <property type="evidence" value="ECO:0007669"/>
    <property type="project" value="UniProtKB-SubCell"/>
</dbReference>
<keyword evidence="2 5" id="KW-0812">Transmembrane</keyword>
<feature type="transmembrane region" description="Helical" evidence="5">
    <location>
        <begin position="274"/>
        <end position="295"/>
    </location>
</feature>
<evidence type="ECO:0000313" key="6">
    <source>
        <dbReference type="EMBL" id="KAK3578805.1"/>
    </source>
</evidence>
<keyword evidence="4 5" id="KW-0472">Membrane</keyword>
<dbReference type="Proteomes" id="UP001195483">
    <property type="component" value="Unassembled WGS sequence"/>
</dbReference>
<evidence type="ECO:0000256" key="2">
    <source>
        <dbReference type="ARBA" id="ARBA00022692"/>
    </source>
</evidence>
<dbReference type="PANTHER" id="PTHR23291">
    <property type="entry name" value="BAX INHIBITOR-RELATED"/>
    <property type="match status" value="1"/>
</dbReference>
<evidence type="ECO:0000256" key="4">
    <source>
        <dbReference type="ARBA" id="ARBA00023136"/>
    </source>
</evidence>
<comment type="caution">
    <text evidence="6">The sequence shown here is derived from an EMBL/GenBank/DDBJ whole genome shotgun (WGS) entry which is preliminary data.</text>
</comment>
<feature type="transmembrane region" description="Helical" evidence="5">
    <location>
        <begin position="125"/>
        <end position="144"/>
    </location>
</feature>
<reference evidence="6" key="2">
    <citation type="journal article" date="2021" name="Genome Biol. Evol.">
        <title>Developing a high-quality reference genome for a parasitic bivalve with doubly uniparental inheritance (Bivalvia: Unionida).</title>
        <authorList>
            <person name="Smith C.H."/>
        </authorList>
    </citation>
    <scope>NUCLEOTIDE SEQUENCE</scope>
    <source>
        <strain evidence="6">CHS0354</strain>
        <tissue evidence="6">Mantle</tissue>
    </source>
</reference>
<organism evidence="6 7">
    <name type="scientific">Potamilus streckersoni</name>
    <dbReference type="NCBI Taxonomy" id="2493646"/>
    <lineage>
        <taxon>Eukaryota</taxon>
        <taxon>Metazoa</taxon>
        <taxon>Spiralia</taxon>
        <taxon>Lophotrochozoa</taxon>
        <taxon>Mollusca</taxon>
        <taxon>Bivalvia</taxon>
        <taxon>Autobranchia</taxon>
        <taxon>Heteroconchia</taxon>
        <taxon>Palaeoheterodonta</taxon>
        <taxon>Unionida</taxon>
        <taxon>Unionoidea</taxon>
        <taxon>Unionidae</taxon>
        <taxon>Ambleminae</taxon>
        <taxon>Lampsilini</taxon>
        <taxon>Potamilus</taxon>
    </lineage>
</organism>
<reference evidence="6" key="3">
    <citation type="submission" date="2023-05" db="EMBL/GenBank/DDBJ databases">
        <authorList>
            <person name="Smith C.H."/>
        </authorList>
    </citation>
    <scope>NUCLEOTIDE SEQUENCE</scope>
    <source>
        <strain evidence="6">CHS0354</strain>
        <tissue evidence="6">Mantle</tissue>
    </source>
</reference>
<evidence type="ECO:0000313" key="7">
    <source>
        <dbReference type="Proteomes" id="UP001195483"/>
    </source>
</evidence>
<dbReference type="EMBL" id="JAEAOA010001799">
    <property type="protein sequence ID" value="KAK3578805.1"/>
    <property type="molecule type" value="Genomic_DNA"/>
</dbReference>
<evidence type="ECO:0000256" key="1">
    <source>
        <dbReference type="ARBA" id="ARBA00004141"/>
    </source>
</evidence>
<accession>A0AAE0VJA4</accession>
<dbReference type="CDD" id="cd10428">
    <property type="entry name" value="LFG_like"/>
    <property type="match status" value="1"/>
</dbReference>
<keyword evidence="3 5" id="KW-1133">Transmembrane helix</keyword>
<sequence>MKTRCGDKVGIQMNTQYGDEVGIQMNTMYGNEVGIQMNTRYGDESRKETMLPQQQDQERVMYSEPNDEETQFANSDQFLFSEKSIRLGFIRKVYSILLCQLMVTCAFMTIFLYVHEVKEYSQKNIWLWIVAFVLTFVTIIAMACCETVRRNFPMNLIFLSIFTLCESYLLGAVASCYDAEAVLIAAGITAVVALSLTIFAFQTKWDFTMMGGLLFVFLIVLIVFGILAAILHNKILEIVYASIGALIFSAYLVFDTQMMMGGKHKYSLSPEEYIFAALNLYLDVINLFLFILRIVGAARN</sequence>